<evidence type="ECO:0000256" key="2">
    <source>
        <dbReference type="SAM" id="SignalP"/>
    </source>
</evidence>
<evidence type="ECO:0000256" key="1">
    <source>
        <dbReference type="SAM" id="MobiDB-lite"/>
    </source>
</evidence>
<keyword evidence="2" id="KW-0732">Signal</keyword>
<keyword evidence="4" id="KW-1185">Reference proteome</keyword>
<evidence type="ECO:0000313" key="3">
    <source>
        <dbReference type="EMBL" id="WBO24349.1"/>
    </source>
</evidence>
<evidence type="ECO:0000313" key="4">
    <source>
        <dbReference type="Proteomes" id="UP001210865"/>
    </source>
</evidence>
<feature type="signal peptide" evidence="2">
    <location>
        <begin position="1"/>
        <end position="19"/>
    </location>
</feature>
<protein>
    <recommendedName>
        <fullName evidence="5">DUF4426 domain-containing protein</fullName>
    </recommendedName>
</protein>
<feature type="chain" id="PRO_5046919716" description="DUF4426 domain-containing protein" evidence="2">
    <location>
        <begin position="20"/>
        <end position="282"/>
    </location>
</feature>
<proteinExistence type="predicted"/>
<name>A0ABY7NS31_9SPHN</name>
<feature type="region of interest" description="Disordered" evidence="1">
    <location>
        <begin position="247"/>
        <end position="282"/>
    </location>
</feature>
<sequence>MKTMLALVAAATLANQAAAADLILYPVQTGSETIRYRTGIPTLNIETSSGSVTVTPLPLDHNHATFGVAVYNKGDNSVNFGIENVTASIGTQTLPVLSREELQKRAKSRAAWSMVGLAVLSGVAAAAVSTAHTTDHSYGNVRTPHGTYSWSASYRDNSIGAAAAGATIAAGTAGIIGIQNRLDYTLGTLATDIVQTTTIDPDNTYGGIVVVEKPSGMGLPYDVTLTMHFNGTDYPFTFRMTEQGKNKPPAFTDAALGNRPRLQQATAAPAGPIAAPASKPAS</sequence>
<dbReference type="EMBL" id="CP115174">
    <property type="protein sequence ID" value="WBO24349.1"/>
    <property type="molecule type" value="Genomic_DNA"/>
</dbReference>
<gene>
    <name evidence="3" type="ORF">PBT88_09725</name>
</gene>
<dbReference type="Proteomes" id="UP001210865">
    <property type="component" value="Chromosome"/>
</dbReference>
<evidence type="ECO:0008006" key="5">
    <source>
        <dbReference type="Google" id="ProtNLM"/>
    </source>
</evidence>
<accession>A0ABY7NS31</accession>
<feature type="compositionally biased region" description="Low complexity" evidence="1">
    <location>
        <begin position="265"/>
        <end position="282"/>
    </location>
</feature>
<dbReference type="RefSeq" id="WP_270078976.1">
    <property type="nucleotide sequence ID" value="NZ_CP115174.1"/>
</dbReference>
<reference evidence="3 4" key="1">
    <citation type="submission" date="2022-12" db="EMBL/GenBank/DDBJ databases">
        <title>Sphingomonas abieness sp. nov., an endophytic bacterium isolated from Abies koreana.</title>
        <authorList>
            <person name="Jiang L."/>
            <person name="Lee J."/>
        </authorList>
    </citation>
    <scope>NUCLEOTIDE SEQUENCE [LARGE SCALE GENOMIC DNA]</scope>
    <source>
        <strain evidence="4">PAMB 00755</strain>
    </source>
</reference>
<organism evidence="3 4">
    <name type="scientific">Sphingomonas abietis</name>
    <dbReference type="NCBI Taxonomy" id="3012344"/>
    <lineage>
        <taxon>Bacteria</taxon>
        <taxon>Pseudomonadati</taxon>
        <taxon>Pseudomonadota</taxon>
        <taxon>Alphaproteobacteria</taxon>
        <taxon>Sphingomonadales</taxon>
        <taxon>Sphingomonadaceae</taxon>
        <taxon>Sphingomonas</taxon>
    </lineage>
</organism>